<gene>
    <name evidence="1" type="ORF">ANANG_G00176610</name>
</gene>
<sequence length="79" mass="9254">MRLQKLRRIVNTNFTQFPETLTSHVAHVENRSAENAVHKNKSTITKLRQADEKDRGFTKLHERACDMCSWLTTRSKRAN</sequence>
<dbReference type="Proteomes" id="UP001044222">
    <property type="component" value="Chromosome 9"/>
</dbReference>
<keyword evidence="2" id="KW-1185">Reference proteome</keyword>
<proteinExistence type="predicted"/>
<reference evidence="1" key="1">
    <citation type="submission" date="2021-01" db="EMBL/GenBank/DDBJ databases">
        <title>A chromosome-scale assembly of European eel, Anguilla anguilla.</title>
        <authorList>
            <person name="Henkel C."/>
            <person name="Jong-Raadsen S.A."/>
            <person name="Dufour S."/>
            <person name="Weltzien F.-A."/>
            <person name="Palstra A.P."/>
            <person name="Pelster B."/>
            <person name="Spaink H.P."/>
            <person name="Van Den Thillart G.E."/>
            <person name="Jansen H."/>
            <person name="Zahm M."/>
            <person name="Klopp C."/>
            <person name="Cedric C."/>
            <person name="Louis A."/>
            <person name="Berthelot C."/>
            <person name="Parey E."/>
            <person name="Roest Crollius H."/>
            <person name="Montfort J."/>
            <person name="Robinson-Rechavi M."/>
            <person name="Bucao C."/>
            <person name="Bouchez O."/>
            <person name="Gislard M."/>
            <person name="Lluch J."/>
            <person name="Milhes M."/>
            <person name="Lampietro C."/>
            <person name="Lopez Roques C."/>
            <person name="Donnadieu C."/>
            <person name="Braasch I."/>
            <person name="Desvignes T."/>
            <person name="Postlethwait J."/>
            <person name="Bobe J."/>
            <person name="Guiguen Y."/>
            <person name="Dirks R."/>
        </authorList>
    </citation>
    <scope>NUCLEOTIDE SEQUENCE</scope>
    <source>
        <strain evidence="1">Tag_6206</strain>
        <tissue evidence="1">Liver</tissue>
    </source>
</reference>
<evidence type="ECO:0000313" key="2">
    <source>
        <dbReference type="Proteomes" id="UP001044222"/>
    </source>
</evidence>
<dbReference type="EMBL" id="JAFIRN010000009">
    <property type="protein sequence ID" value="KAG5842342.1"/>
    <property type="molecule type" value="Genomic_DNA"/>
</dbReference>
<protein>
    <submittedName>
        <fullName evidence="1">Uncharacterized protein</fullName>
    </submittedName>
</protein>
<evidence type="ECO:0000313" key="1">
    <source>
        <dbReference type="EMBL" id="KAG5842342.1"/>
    </source>
</evidence>
<dbReference type="AlphaFoldDB" id="A0A9D3M4F8"/>
<comment type="caution">
    <text evidence="1">The sequence shown here is derived from an EMBL/GenBank/DDBJ whole genome shotgun (WGS) entry which is preliminary data.</text>
</comment>
<name>A0A9D3M4F8_ANGAN</name>
<accession>A0A9D3M4F8</accession>
<organism evidence="1 2">
    <name type="scientific">Anguilla anguilla</name>
    <name type="common">European freshwater eel</name>
    <name type="synonym">Muraena anguilla</name>
    <dbReference type="NCBI Taxonomy" id="7936"/>
    <lineage>
        <taxon>Eukaryota</taxon>
        <taxon>Metazoa</taxon>
        <taxon>Chordata</taxon>
        <taxon>Craniata</taxon>
        <taxon>Vertebrata</taxon>
        <taxon>Euteleostomi</taxon>
        <taxon>Actinopterygii</taxon>
        <taxon>Neopterygii</taxon>
        <taxon>Teleostei</taxon>
        <taxon>Anguilliformes</taxon>
        <taxon>Anguillidae</taxon>
        <taxon>Anguilla</taxon>
    </lineage>
</organism>